<comment type="caution">
    <text evidence="8">The sequence shown here is derived from an EMBL/GenBank/DDBJ whole genome shotgun (WGS) entry which is preliminary data.</text>
</comment>
<dbReference type="GO" id="GO:0003677">
    <property type="term" value="F:DNA binding"/>
    <property type="evidence" value="ECO:0007669"/>
    <property type="project" value="UniProtKB-KW"/>
</dbReference>
<dbReference type="Pfam" id="PF11951">
    <property type="entry name" value="Fungal_trans_2"/>
    <property type="match status" value="1"/>
</dbReference>
<evidence type="ECO:0000256" key="6">
    <source>
        <dbReference type="ARBA" id="ARBA00023242"/>
    </source>
</evidence>
<reference evidence="8" key="1">
    <citation type="journal article" date="2023" name="Mol. Phylogenet. Evol.">
        <title>Genome-scale phylogeny and comparative genomics of the fungal order Sordariales.</title>
        <authorList>
            <person name="Hensen N."/>
            <person name="Bonometti L."/>
            <person name="Westerberg I."/>
            <person name="Brannstrom I.O."/>
            <person name="Guillou S."/>
            <person name="Cros-Aarteil S."/>
            <person name="Calhoun S."/>
            <person name="Haridas S."/>
            <person name="Kuo A."/>
            <person name="Mondo S."/>
            <person name="Pangilinan J."/>
            <person name="Riley R."/>
            <person name="LaButti K."/>
            <person name="Andreopoulos B."/>
            <person name="Lipzen A."/>
            <person name="Chen C."/>
            <person name="Yan M."/>
            <person name="Daum C."/>
            <person name="Ng V."/>
            <person name="Clum A."/>
            <person name="Steindorff A."/>
            <person name="Ohm R.A."/>
            <person name="Martin F."/>
            <person name="Silar P."/>
            <person name="Natvig D.O."/>
            <person name="Lalanne C."/>
            <person name="Gautier V."/>
            <person name="Ament-Velasquez S.L."/>
            <person name="Kruys A."/>
            <person name="Hutchinson M.I."/>
            <person name="Powell A.J."/>
            <person name="Barry K."/>
            <person name="Miller A.N."/>
            <person name="Grigoriev I.V."/>
            <person name="Debuchy R."/>
            <person name="Gladieux P."/>
            <person name="Hiltunen Thoren M."/>
            <person name="Johannesson H."/>
        </authorList>
    </citation>
    <scope>NUCLEOTIDE SEQUENCE</scope>
    <source>
        <strain evidence="8">CBS 955.72</strain>
    </source>
</reference>
<keyword evidence="6" id="KW-0539">Nucleus</keyword>
<evidence type="ECO:0000256" key="1">
    <source>
        <dbReference type="ARBA" id="ARBA00022723"/>
    </source>
</evidence>
<proteinExistence type="predicted"/>
<evidence type="ECO:0000256" key="4">
    <source>
        <dbReference type="ARBA" id="ARBA00023125"/>
    </source>
</evidence>
<reference evidence="8" key="2">
    <citation type="submission" date="2023-06" db="EMBL/GenBank/DDBJ databases">
        <authorList>
            <consortium name="Lawrence Berkeley National Laboratory"/>
            <person name="Haridas S."/>
            <person name="Hensen N."/>
            <person name="Bonometti L."/>
            <person name="Westerberg I."/>
            <person name="Brannstrom I.O."/>
            <person name="Guillou S."/>
            <person name="Cros-Aarteil S."/>
            <person name="Calhoun S."/>
            <person name="Kuo A."/>
            <person name="Mondo S."/>
            <person name="Pangilinan J."/>
            <person name="Riley R."/>
            <person name="Labutti K."/>
            <person name="Andreopoulos B."/>
            <person name="Lipzen A."/>
            <person name="Chen C."/>
            <person name="Yanf M."/>
            <person name="Daum C."/>
            <person name="Ng V."/>
            <person name="Clum A."/>
            <person name="Steindorff A."/>
            <person name="Ohm R."/>
            <person name="Martin F."/>
            <person name="Silar P."/>
            <person name="Natvig D."/>
            <person name="Lalanne C."/>
            <person name="Gautier V."/>
            <person name="Ament-Velasquez S.L."/>
            <person name="Kruys A."/>
            <person name="Hutchinson M.I."/>
            <person name="Powell A.J."/>
            <person name="Barry K."/>
            <person name="Miller A.N."/>
            <person name="Grigoriev I.V."/>
            <person name="Debuchy R."/>
            <person name="Gladieux P."/>
            <person name="Thoren M.H."/>
            <person name="Johannesson H."/>
        </authorList>
    </citation>
    <scope>NUCLEOTIDE SEQUENCE</scope>
    <source>
        <strain evidence="8">CBS 955.72</strain>
    </source>
</reference>
<feature type="region of interest" description="Disordered" evidence="7">
    <location>
        <begin position="560"/>
        <end position="603"/>
    </location>
</feature>
<dbReference type="InterPro" id="IPR021858">
    <property type="entry name" value="Fun_TF"/>
</dbReference>
<evidence type="ECO:0000313" key="8">
    <source>
        <dbReference type="EMBL" id="KAK3357296.1"/>
    </source>
</evidence>
<dbReference type="Pfam" id="PF13911">
    <property type="entry name" value="AhpC-TSA_2"/>
    <property type="match status" value="1"/>
</dbReference>
<keyword evidence="3" id="KW-0805">Transcription regulation</keyword>
<keyword evidence="9" id="KW-1185">Reference proteome</keyword>
<organism evidence="8 9">
    <name type="scientific">Lasiosphaeria hispida</name>
    <dbReference type="NCBI Taxonomy" id="260671"/>
    <lineage>
        <taxon>Eukaryota</taxon>
        <taxon>Fungi</taxon>
        <taxon>Dikarya</taxon>
        <taxon>Ascomycota</taxon>
        <taxon>Pezizomycotina</taxon>
        <taxon>Sordariomycetes</taxon>
        <taxon>Sordariomycetidae</taxon>
        <taxon>Sordariales</taxon>
        <taxon>Lasiosphaeriaceae</taxon>
        <taxon>Lasiosphaeria</taxon>
    </lineage>
</organism>
<dbReference type="InterPro" id="IPR032801">
    <property type="entry name" value="PXL2A/B/C"/>
</dbReference>
<dbReference type="GO" id="GO:0046872">
    <property type="term" value="F:metal ion binding"/>
    <property type="evidence" value="ECO:0007669"/>
    <property type="project" value="UniProtKB-KW"/>
</dbReference>
<evidence type="ECO:0000256" key="5">
    <source>
        <dbReference type="ARBA" id="ARBA00023163"/>
    </source>
</evidence>
<dbReference type="PANTHER" id="PTHR36206">
    <property type="entry name" value="ASPERCRYPTIN BIOSYNTHESIS CLUSTER-SPECIFIC TRANSCRIPTION REGULATOR ATNN-RELATED"/>
    <property type="match status" value="1"/>
</dbReference>
<dbReference type="AlphaFoldDB" id="A0AAJ0MG18"/>
<dbReference type="Proteomes" id="UP001275084">
    <property type="component" value="Unassembled WGS sequence"/>
</dbReference>
<evidence type="ECO:0000256" key="3">
    <source>
        <dbReference type="ARBA" id="ARBA00023015"/>
    </source>
</evidence>
<protein>
    <submittedName>
        <fullName evidence="8">Uncharacterized protein</fullName>
    </submittedName>
</protein>
<sequence>MAQRRRRTGTLSASGTGDIHAPLALFYEWASADEKRSFHFFQHVTAPCLSGDFDGVFWRVLVLQICQTEPAVKHAVLAVSSLHEGMMAPTPYAEADDRHSFALSQYNKAIACLLDQMREVDAKPLVPLLTCVLFVCIELMQSKDTESIIHLEQGRQILSRLGRKASSQNPEIDIIKQHLVPMYTRLSLTSLMFGGDPVAIPTPLKTLTDVPMMFGSISEVRYALYDFMDECLRFAKKTHAAKYSELPEEELRIHEKEQDYLLRKLSKFNVAFSLYQSQRARDAPPGAIALIQIHVNTTYIWISTALSSEETVFDAHVATFSKIIPLANTFMDTLTGPANHDPMANKMAATSPSAADTRRFSAMFTFEMHIIAPLYYVAAKCRHPLIRRAALDLLRRNPARRENLWRANVMAAIADHTIRLEEKHLRPRTGHNLDLGFESPELNHSSGHLPIDPSLLYDTTEVPTSSHSFSPGTHSIASSFDDHLSASHTIYASGAGNTPVLAGGDNSSQIWDAYTQHQGQEQQQSQQQHLAPNIALEPPTPSDVGDSWIFDSRRTSGISAAASEDNDESLGSGSASGSGSGSGSGFLSGWDKGPQRSGDAPFDVPEQFRVHDAIIGPEKEDGSWVMMFRKLGGLHADWDVQTDYVASLTKLSVRHPEIHCIAVSHSSRAATDAWVVAAGGEWNVEVVVDEARELYAQWGLGATSTWYAMSPWNLYSAYRLGKDEGIWGGDQTTRGAVDASGTRWQMGGAFAVDAGGFVRWVKVPSAANDLPNFKEALLALEPAKTGLA</sequence>
<dbReference type="EMBL" id="JAUIQD010000003">
    <property type="protein sequence ID" value="KAK3357296.1"/>
    <property type="molecule type" value="Genomic_DNA"/>
</dbReference>
<dbReference type="InterPro" id="IPR052360">
    <property type="entry name" value="Transcr_Regulatory_Proteins"/>
</dbReference>
<keyword evidence="4" id="KW-0238">DNA-binding</keyword>
<keyword evidence="5" id="KW-0804">Transcription</keyword>
<accession>A0AAJ0MG18</accession>
<keyword evidence="1" id="KW-0479">Metal-binding</keyword>
<dbReference type="PANTHER" id="PTHR36206:SF16">
    <property type="entry name" value="TRANSCRIPTION FACTOR DOMAIN-CONTAINING PROTEIN-RELATED"/>
    <property type="match status" value="1"/>
</dbReference>
<feature type="compositionally biased region" description="Gly residues" evidence="7">
    <location>
        <begin position="574"/>
        <end position="586"/>
    </location>
</feature>
<name>A0AAJ0MG18_9PEZI</name>
<evidence type="ECO:0000313" key="9">
    <source>
        <dbReference type="Proteomes" id="UP001275084"/>
    </source>
</evidence>
<evidence type="ECO:0000256" key="2">
    <source>
        <dbReference type="ARBA" id="ARBA00022833"/>
    </source>
</evidence>
<gene>
    <name evidence="8" type="ORF">B0T25DRAFT_589604</name>
</gene>
<evidence type="ECO:0000256" key="7">
    <source>
        <dbReference type="SAM" id="MobiDB-lite"/>
    </source>
</evidence>
<keyword evidence="2" id="KW-0862">Zinc</keyword>